<feature type="compositionally biased region" description="Polar residues" evidence="1">
    <location>
        <begin position="1"/>
        <end position="19"/>
    </location>
</feature>
<name>A0A0A8XS81_ARUDO</name>
<reference evidence="2" key="2">
    <citation type="journal article" date="2015" name="Data Brief">
        <title>Shoot transcriptome of the giant reed, Arundo donax.</title>
        <authorList>
            <person name="Barrero R.A."/>
            <person name="Guerrero F.D."/>
            <person name="Moolhuijzen P."/>
            <person name="Goolsby J.A."/>
            <person name="Tidwell J."/>
            <person name="Bellgard S.E."/>
            <person name="Bellgard M.I."/>
        </authorList>
    </citation>
    <scope>NUCLEOTIDE SEQUENCE</scope>
    <source>
        <tissue evidence="2">Shoot tissue taken approximately 20 cm above the soil surface</tissue>
    </source>
</reference>
<proteinExistence type="predicted"/>
<feature type="compositionally biased region" description="Basic and acidic residues" evidence="1">
    <location>
        <begin position="20"/>
        <end position="35"/>
    </location>
</feature>
<accession>A0A0A8XS81</accession>
<feature type="region of interest" description="Disordered" evidence="1">
    <location>
        <begin position="1"/>
        <end position="35"/>
    </location>
</feature>
<dbReference type="AlphaFoldDB" id="A0A0A8XS81"/>
<organism evidence="2">
    <name type="scientific">Arundo donax</name>
    <name type="common">Giant reed</name>
    <name type="synonym">Donax arundinaceus</name>
    <dbReference type="NCBI Taxonomy" id="35708"/>
    <lineage>
        <taxon>Eukaryota</taxon>
        <taxon>Viridiplantae</taxon>
        <taxon>Streptophyta</taxon>
        <taxon>Embryophyta</taxon>
        <taxon>Tracheophyta</taxon>
        <taxon>Spermatophyta</taxon>
        <taxon>Magnoliopsida</taxon>
        <taxon>Liliopsida</taxon>
        <taxon>Poales</taxon>
        <taxon>Poaceae</taxon>
        <taxon>PACMAD clade</taxon>
        <taxon>Arundinoideae</taxon>
        <taxon>Arundineae</taxon>
        <taxon>Arundo</taxon>
    </lineage>
</organism>
<dbReference type="EMBL" id="GBRH01282340">
    <property type="protein sequence ID" value="JAD15555.1"/>
    <property type="molecule type" value="Transcribed_RNA"/>
</dbReference>
<evidence type="ECO:0000256" key="1">
    <source>
        <dbReference type="SAM" id="MobiDB-lite"/>
    </source>
</evidence>
<protein>
    <submittedName>
        <fullName evidence="2">Uncharacterized protein</fullName>
    </submittedName>
</protein>
<evidence type="ECO:0000313" key="2">
    <source>
        <dbReference type="EMBL" id="JAD15555.1"/>
    </source>
</evidence>
<reference evidence="2" key="1">
    <citation type="submission" date="2014-09" db="EMBL/GenBank/DDBJ databases">
        <authorList>
            <person name="Magalhaes I.L.F."/>
            <person name="Oliveira U."/>
            <person name="Santos F.R."/>
            <person name="Vidigal T.H.D.A."/>
            <person name="Brescovit A.D."/>
            <person name="Santos A.J."/>
        </authorList>
    </citation>
    <scope>NUCLEOTIDE SEQUENCE</scope>
    <source>
        <tissue evidence="2">Shoot tissue taken approximately 20 cm above the soil surface</tissue>
    </source>
</reference>
<sequence length="35" mass="4091">MRKAINQPQTIFLSNSKNSRSTDRKTLHDMQLKDS</sequence>